<sequence length="149" mass="16279">MRLLKVNRCEVERATGEVHPNDNTTDKPGPSGWLIAWLRARPACCLGWVIFHSFSRPGLLQYCQHTDSVVRNNDGGMDSRVPFLVLLLDYSFVVLLFFSADVPETTTAEAYADATAAQPAGEQVRKPKTTVAEAVAAGILILCHSSFDG</sequence>
<dbReference type="EMBL" id="JAVHJO010000001">
    <property type="protein sequence ID" value="KAK6544030.1"/>
    <property type="molecule type" value="Genomic_DNA"/>
</dbReference>
<keyword evidence="3" id="KW-1185">Reference proteome</keyword>
<dbReference type="Proteomes" id="UP001365542">
    <property type="component" value="Unassembled WGS sequence"/>
</dbReference>
<dbReference type="AlphaFoldDB" id="A0AAV9XPH5"/>
<reference evidence="2 3" key="1">
    <citation type="submission" date="2019-10" db="EMBL/GenBank/DDBJ databases">
        <authorList>
            <person name="Palmer J.M."/>
        </authorList>
    </citation>
    <scope>NUCLEOTIDE SEQUENCE [LARGE SCALE GENOMIC DNA]</scope>
    <source>
        <strain evidence="2 3">TWF694</strain>
    </source>
</reference>
<evidence type="ECO:0000313" key="3">
    <source>
        <dbReference type="Proteomes" id="UP001365542"/>
    </source>
</evidence>
<name>A0AAV9XPH5_9PEZI</name>
<comment type="caution">
    <text evidence="2">The sequence shown here is derived from an EMBL/GenBank/DDBJ whole genome shotgun (WGS) entry which is preliminary data.</text>
</comment>
<gene>
    <name evidence="2" type="ORF">TWF694_000744</name>
</gene>
<keyword evidence="1" id="KW-0812">Transmembrane</keyword>
<proteinExistence type="predicted"/>
<keyword evidence="1" id="KW-1133">Transmembrane helix</keyword>
<feature type="transmembrane region" description="Helical" evidence="1">
    <location>
        <begin position="81"/>
        <end position="100"/>
    </location>
</feature>
<evidence type="ECO:0000313" key="2">
    <source>
        <dbReference type="EMBL" id="KAK6544030.1"/>
    </source>
</evidence>
<protein>
    <submittedName>
        <fullName evidence="2">Uncharacterized protein</fullName>
    </submittedName>
</protein>
<keyword evidence="1" id="KW-0472">Membrane</keyword>
<evidence type="ECO:0000256" key="1">
    <source>
        <dbReference type="SAM" id="Phobius"/>
    </source>
</evidence>
<organism evidence="2 3">
    <name type="scientific">Orbilia ellipsospora</name>
    <dbReference type="NCBI Taxonomy" id="2528407"/>
    <lineage>
        <taxon>Eukaryota</taxon>
        <taxon>Fungi</taxon>
        <taxon>Dikarya</taxon>
        <taxon>Ascomycota</taxon>
        <taxon>Pezizomycotina</taxon>
        <taxon>Orbiliomycetes</taxon>
        <taxon>Orbiliales</taxon>
        <taxon>Orbiliaceae</taxon>
        <taxon>Orbilia</taxon>
    </lineage>
</organism>
<accession>A0AAV9XPH5</accession>